<name>A0A839T4D0_AZOMA</name>
<dbReference type="GO" id="GO:0003677">
    <property type="term" value="F:DNA binding"/>
    <property type="evidence" value="ECO:0007669"/>
    <property type="project" value="UniProtKB-KW"/>
</dbReference>
<evidence type="ECO:0000313" key="2">
    <source>
        <dbReference type="Proteomes" id="UP000549250"/>
    </source>
</evidence>
<dbReference type="InterPro" id="IPR011048">
    <property type="entry name" value="Haem_d1_sf"/>
</dbReference>
<dbReference type="Gene3D" id="2.130.10.10">
    <property type="entry name" value="YVTN repeat-like/Quinoprotein amine dehydrogenase"/>
    <property type="match status" value="1"/>
</dbReference>
<gene>
    <name evidence="1" type="ORF">FHR87_002807</name>
</gene>
<dbReference type="AlphaFoldDB" id="A0A839T4D0"/>
<keyword evidence="2" id="KW-1185">Reference proteome</keyword>
<evidence type="ECO:0000313" key="1">
    <source>
        <dbReference type="EMBL" id="MBB3104391.1"/>
    </source>
</evidence>
<sequence length="431" mass="45361">MTVALTGAACAQEAFRDSPFAGLDGDIVVAIADGDFRASTYGDQLLASPDPALQDRLLVWRLGTADPTHIPVTNSVTSPPEILAVSPDRRFAYVVERLGQRGPGILRTPDLSPGGQLSAVPLTGDPSQGRSTVSLGPNPEAIDLRADGRMLASVSNTPDRSLVHLIPVNGGTLSPPITFDLADLGITGQSSGPRGSVTATSVFWQPGAQVLAVTINTQNRVAFFRVEGAGDALRLTPWGASIETGRDPFTGRFTPDGRHFLTLDWGRDFAATSLEGRLPTMLSRISVIRVAHAGDIAGSHRRIGDAATDLSSEGIAVSPDGTLVAAINMRQTALPRQAARYTPNASVVLLHFNDMTGVLTPIDRAEFPGVLPEGAAFDRSGRKLVVTAFERRDASGGALHVFGIEGSGTAARLVDQGFVETPHGVHHVVIR</sequence>
<dbReference type="EMBL" id="JACHXI010000015">
    <property type="protein sequence ID" value="MBB3104391.1"/>
    <property type="molecule type" value="Genomic_DNA"/>
</dbReference>
<protein>
    <submittedName>
        <fullName evidence="1">DNA-binding beta-propeller fold protein YncE</fullName>
    </submittedName>
</protein>
<organism evidence="1 2">
    <name type="scientific">Azomonas macrocytogenes</name>
    <name type="common">Azotobacter macrocytogenes</name>
    <dbReference type="NCBI Taxonomy" id="69962"/>
    <lineage>
        <taxon>Bacteria</taxon>
        <taxon>Pseudomonadati</taxon>
        <taxon>Pseudomonadota</taxon>
        <taxon>Gammaproteobacteria</taxon>
        <taxon>Pseudomonadales</taxon>
        <taxon>Pseudomonadaceae</taxon>
        <taxon>Azomonas</taxon>
    </lineage>
</organism>
<accession>A0A839T4D0</accession>
<proteinExistence type="predicted"/>
<dbReference type="SUPFAM" id="SSF51004">
    <property type="entry name" value="C-terminal (heme d1) domain of cytochrome cd1-nitrite reductase"/>
    <property type="match status" value="1"/>
</dbReference>
<dbReference type="RefSeq" id="WP_183167266.1">
    <property type="nucleotide sequence ID" value="NZ_JACHXI010000015.1"/>
</dbReference>
<dbReference type="InterPro" id="IPR015943">
    <property type="entry name" value="WD40/YVTN_repeat-like_dom_sf"/>
</dbReference>
<reference evidence="1 2" key="1">
    <citation type="submission" date="2020-08" db="EMBL/GenBank/DDBJ databases">
        <title>Genomic Encyclopedia of Type Strains, Phase III (KMG-III): the genomes of soil and plant-associated and newly described type strains.</title>
        <authorList>
            <person name="Whitman W."/>
        </authorList>
    </citation>
    <scope>NUCLEOTIDE SEQUENCE [LARGE SCALE GENOMIC DNA]</scope>
    <source>
        <strain evidence="1 2">CECT 4462</strain>
    </source>
</reference>
<comment type="caution">
    <text evidence="1">The sequence shown here is derived from an EMBL/GenBank/DDBJ whole genome shotgun (WGS) entry which is preliminary data.</text>
</comment>
<keyword evidence="1" id="KW-0238">DNA-binding</keyword>
<dbReference type="Proteomes" id="UP000549250">
    <property type="component" value="Unassembled WGS sequence"/>
</dbReference>